<dbReference type="EMBL" id="QEIT01000207">
    <property type="protein sequence ID" value="PWZ72511.1"/>
    <property type="molecule type" value="Genomic_DNA"/>
</dbReference>
<organism evidence="3 4">
    <name type="scientific">Staphylococcus pseudintermedius</name>
    <dbReference type="NCBI Taxonomy" id="283734"/>
    <lineage>
        <taxon>Bacteria</taxon>
        <taxon>Bacillati</taxon>
        <taxon>Bacillota</taxon>
        <taxon>Bacilli</taxon>
        <taxon>Bacillales</taxon>
        <taxon>Staphylococcaceae</taxon>
        <taxon>Staphylococcus</taxon>
        <taxon>Staphylococcus intermedius group</taxon>
    </lineage>
</organism>
<feature type="non-terminal residue" evidence="3">
    <location>
        <position position="65"/>
    </location>
</feature>
<proteinExistence type="predicted"/>
<dbReference type="InterPro" id="IPR059115">
    <property type="entry name" value="Rib"/>
</dbReference>
<evidence type="ECO:0000256" key="1">
    <source>
        <dbReference type="SAM" id="MobiDB-lite"/>
    </source>
</evidence>
<feature type="region of interest" description="Disordered" evidence="1">
    <location>
        <begin position="1"/>
        <end position="65"/>
    </location>
</feature>
<feature type="domain" description="Rib" evidence="2">
    <location>
        <begin position="19"/>
        <end position="59"/>
    </location>
</feature>
<dbReference type="AlphaFoldDB" id="A0A317YPF0"/>
<reference evidence="3 4" key="1">
    <citation type="journal article" date="2018" name="Vet. Microbiol.">
        <title>Clonal diversity and geographic distribution of methicillin-resistant Staphylococcus pseudintermedius from Australian animals: Discovery of novel sequence types.</title>
        <authorList>
            <person name="Worthing K.A."/>
            <person name="Abraham S."/>
            <person name="Coombs G.W."/>
            <person name="Pang S."/>
            <person name="Saputra S."/>
            <person name="Jordan D."/>
            <person name="Trott D.J."/>
            <person name="Norris J.M."/>
        </authorList>
    </citation>
    <scope>NUCLEOTIDE SEQUENCE [LARGE SCALE GENOMIC DNA]</scope>
    <source>
        <strain evidence="3 4">ST525 1</strain>
    </source>
</reference>
<protein>
    <recommendedName>
        <fullName evidence="2">Rib domain-containing protein</fullName>
    </recommendedName>
</protein>
<name>A0A317YPF0_STAPS</name>
<accession>A0A317YPF0</accession>
<feature type="compositionally biased region" description="Polar residues" evidence="1">
    <location>
        <begin position="15"/>
        <end position="39"/>
    </location>
</feature>
<dbReference type="Pfam" id="PF08428">
    <property type="entry name" value="Rib"/>
    <property type="match status" value="1"/>
</dbReference>
<dbReference type="Proteomes" id="UP000246800">
    <property type="component" value="Unassembled WGS sequence"/>
</dbReference>
<feature type="compositionally biased region" description="Polar residues" evidence="1">
    <location>
        <begin position="50"/>
        <end position="65"/>
    </location>
</feature>
<evidence type="ECO:0000259" key="2">
    <source>
        <dbReference type="Pfam" id="PF08428"/>
    </source>
</evidence>
<gene>
    <name evidence="3" type="ORF">DD902_13245</name>
</gene>
<sequence length="65" mass="7073">MKRAVTVPDYPTDGDQPTVTIDDQTQLPDVSQEGTTDGNVTLEYPDGTTDHTTVPVTIDNQTDHD</sequence>
<comment type="caution">
    <text evidence="3">The sequence shown here is derived from an EMBL/GenBank/DDBJ whole genome shotgun (WGS) entry which is preliminary data.</text>
</comment>
<evidence type="ECO:0000313" key="4">
    <source>
        <dbReference type="Proteomes" id="UP000246800"/>
    </source>
</evidence>
<dbReference type="RefSeq" id="WP_146699670.1">
    <property type="nucleotide sequence ID" value="NZ_QEIT01000207.1"/>
</dbReference>
<evidence type="ECO:0000313" key="3">
    <source>
        <dbReference type="EMBL" id="PWZ72511.1"/>
    </source>
</evidence>